<evidence type="ECO:0000256" key="1">
    <source>
        <dbReference type="ARBA" id="ARBA00001933"/>
    </source>
</evidence>
<reference evidence="10 11" key="1">
    <citation type="submission" date="2019-07" db="EMBL/GenBank/DDBJ databases">
        <title>Genomics analysis of Aphanomyces spp. identifies a new class of oomycete effector associated with host adaptation.</title>
        <authorList>
            <person name="Gaulin E."/>
        </authorList>
    </citation>
    <scope>NUCLEOTIDE SEQUENCE [LARGE SCALE GENOMIC DNA]</scope>
    <source>
        <strain evidence="10 11">ATCC 201684</strain>
    </source>
</reference>
<dbReference type="InterPro" id="IPR015421">
    <property type="entry name" value="PyrdxlP-dep_Trfase_major"/>
</dbReference>
<keyword evidence="4" id="KW-0032">Aminotransferase</keyword>
<comment type="caution">
    <text evidence="10">The sequence shown here is derived from an EMBL/GenBank/DDBJ whole genome shotgun (WGS) entry which is preliminary data.</text>
</comment>
<dbReference type="VEuPathDB" id="FungiDB:AeMF1_008892"/>
<evidence type="ECO:0000256" key="9">
    <source>
        <dbReference type="RuleBase" id="RU003560"/>
    </source>
</evidence>
<dbReference type="Gene3D" id="3.90.1150.10">
    <property type="entry name" value="Aspartate Aminotransferase, domain 1"/>
    <property type="match status" value="1"/>
</dbReference>
<dbReference type="EMBL" id="VJMJ01000205">
    <property type="protein sequence ID" value="KAF0726878.1"/>
    <property type="molecule type" value="Genomic_DNA"/>
</dbReference>
<dbReference type="AlphaFoldDB" id="A0A6G0WI71"/>
<evidence type="ECO:0000256" key="3">
    <source>
        <dbReference type="ARBA" id="ARBA00012912"/>
    </source>
</evidence>
<dbReference type="PANTHER" id="PTHR43206:SF1">
    <property type="entry name" value="4-AMINOBUTYRATE AMINOTRANSFERASE, MITOCHONDRIAL"/>
    <property type="match status" value="1"/>
</dbReference>
<dbReference type="GO" id="GO:0005739">
    <property type="term" value="C:mitochondrion"/>
    <property type="evidence" value="ECO:0007669"/>
    <property type="project" value="TreeGrafter"/>
</dbReference>
<evidence type="ECO:0000313" key="11">
    <source>
        <dbReference type="Proteomes" id="UP000481153"/>
    </source>
</evidence>
<dbReference type="GO" id="GO:0030170">
    <property type="term" value="F:pyridoxal phosphate binding"/>
    <property type="evidence" value="ECO:0007669"/>
    <property type="project" value="InterPro"/>
</dbReference>
<sequence>MAYVRRLFKSRAFSTLPATPTPAFPGEYPNAWMKTAYPGPRSLELTKQLGKVQHAGMVHFFVDYKASQGNYIVDVDGNRYLDIFCQIASLPMGYNHPAIQAAIQNPDNLALLTQRPALSNLPPEGWTDMIQSSLGAVQPKECSEIVTLMCGSCSNENAFKSAFIWYQTKARGGKPPTAEDLESSMHNSAPGSPALSILSFQGGFHGRLLGCLSATHSKAIHKVDIPAMDWPVAPFPRLKYPLDAFAAENAEEEARCLAQIDAILTAHNKTKSETSEVAGMIVEPIQAEGGDHHASPAFFQALRQLATDHGVAFIVDEVQTGGGSTGEFWAHEHWNLSNPPDMVTFSKKLQTGGFFAKPEFRPVEAYRIFNTWMGDPVKMIQLQAFVDTVKGDHLLENTRITGDFLLKGLHALATSYPDLVSNVRGVGTYIAIDFPSPAIRDNLLVKLRQHGLQCGGCGDRALRFRPALVFQPRHAAETLDILDQVCRDHRKE</sequence>
<evidence type="ECO:0000256" key="7">
    <source>
        <dbReference type="ARBA" id="ARBA00030204"/>
    </source>
</evidence>
<dbReference type="InterPro" id="IPR015424">
    <property type="entry name" value="PyrdxlP-dep_Trfase"/>
</dbReference>
<dbReference type="InterPro" id="IPR015422">
    <property type="entry name" value="PyrdxlP-dep_Trfase_small"/>
</dbReference>
<comment type="cofactor">
    <cofactor evidence="1">
        <name>pyridoxal 5'-phosphate</name>
        <dbReference type="ChEBI" id="CHEBI:597326"/>
    </cofactor>
</comment>
<dbReference type="InterPro" id="IPR004631">
    <property type="entry name" value="4NH2But_aminotransferase_euk"/>
</dbReference>
<dbReference type="CDD" id="cd00610">
    <property type="entry name" value="OAT_like"/>
    <property type="match status" value="1"/>
</dbReference>
<dbReference type="Pfam" id="PF00202">
    <property type="entry name" value="Aminotran_3"/>
    <property type="match status" value="1"/>
</dbReference>
<evidence type="ECO:0000256" key="8">
    <source>
        <dbReference type="ARBA" id="ARBA00031787"/>
    </source>
</evidence>
<gene>
    <name evidence="10" type="ORF">Ae201684_015020</name>
</gene>
<dbReference type="NCBIfam" id="TIGR00699">
    <property type="entry name" value="GABAtrns_euk"/>
    <property type="match status" value="1"/>
</dbReference>
<protein>
    <recommendedName>
        <fullName evidence="3">4-aminobutyrate--2-oxoglutarate transaminase</fullName>
        <ecNumber evidence="3">2.6.1.19</ecNumber>
    </recommendedName>
    <alternativeName>
        <fullName evidence="8">GABA aminotransferase</fullName>
    </alternativeName>
    <alternativeName>
        <fullName evidence="7">Gamma-amino-N-butyrate transaminase</fullName>
    </alternativeName>
</protein>
<dbReference type="FunFam" id="3.40.640.10:FF:000029">
    <property type="entry name" value="4-aminobutyrate aminotransferase, mitochondrial"/>
    <property type="match status" value="1"/>
</dbReference>
<evidence type="ECO:0000313" key="10">
    <source>
        <dbReference type="EMBL" id="KAF0726878.1"/>
    </source>
</evidence>
<evidence type="ECO:0000256" key="5">
    <source>
        <dbReference type="ARBA" id="ARBA00022679"/>
    </source>
</evidence>
<dbReference type="EC" id="2.6.1.19" evidence="3"/>
<evidence type="ECO:0000256" key="6">
    <source>
        <dbReference type="ARBA" id="ARBA00022898"/>
    </source>
</evidence>
<dbReference type="GO" id="GO:0009450">
    <property type="term" value="P:gamma-aminobutyric acid catabolic process"/>
    <property type="evidence" value="ECO:0007669"/>
    <property type="project" value="TreeGrafter"/>
</dbReference>
<evidence type="ECO:0000256" key="4">
    <source>
        <dbReference type="ARBA" id="ARBA00022576"/>
    </source>
</evidence>
<dbReference type="GO" id="GO:0034386">
    <property type="term" value="F:4-aminobutyrate:2-oxoglutarate transaminase activity"/>
    <property type="evidence" value="ECO:0007669"/>
    <property type="project" value="UniProtKB-EC"/>
</dbReference>
<evidence type="ECO:0000256" key="2">
    <source>
        <dbReference type="ARBA" id="ARBA00008954"/>
    </source>
</evidence>
<name>A0A6G0WI71_9STRA</name>
<keyword evidence="6 9" id="KW-0663">Pyridoxal phosphate</keyword>
<dbReference type="PIRSF" id="PIRSF000521">
    <property type="entry name" value="Transaminase_4ab_Lys_Orn"/>
    <property type="match status" value="1"/>
</dbReference>
<dbReference type="PANTHER" id="PTHR43206">
    <property type="entry name" value="AMINOTRANSFERASE"/>
    <property type="match status" value="1"/>
</dbReference>
<dbReference type="PROSITE" id="PS00600">
    <property type="entry name" value="AA_TRANSFER_CLASS_3"/>
    <property type="match status" value="1"/>
</dbReference>
<dbReference type="Proteomes" id="UP000481153">
    <property type="component" value="Unassembled WGS sequence"/>
</dbReference>
<comment type="similarity">
    <text evidence="2 9">Belongs to the class-III pyridoxal-phosphate-dependent aminotransferase family.</text>
</comment>
<proteinExistence type="inferred from homology"/>
<dbReference type="InterPro" id="IPR049704">
    <property type="entry name" value="Aminotrans_3_PPA_site"/>
</dbReference>
<dbReference type="Gene3D" id="3.40.640.10">
    <property type="entry name" value="Type I PLP-dependent aspartate aminotransferase-like (Major domain)"/>
    <property type="match status" value="1"/>
</dbReference>
<organism evidence="10 11">
    <name type="scientific">Aphanomyces euteiches</name>
    <dbReference type="NCBI Taxonomy" id="100861"/>
    <lineage>
        <taxon>Eukaryota</taxon>
        <taxon>Sar</taxon>
        <taxon>Stramenopiles</taxon>
        <taxon>Oomycota</taxon>
        <taxon>Saprolegniomycetes</taxon>
        <taxon>Saprolegniales</taxon>
        <taxon>Verrucalvaceae</taxon>
        <taxon>Aphanomyces</taxon>
    </lineage>
</organism>
<dbReference type="SUPFAM" id="SSF53383">
    <property type="entry name" value="PLP-dependent transferases"/>
    <property type="match status" value="1"/>
</dbReference>
<accession>A0A6G0WI71</accession>
<dbReference type="InterPro" id="IPR005814">
    <property type="entry name" value="Aminotrans_3"/>
</dbReference>
<keyword evidence="5" id="KW-0808">Transferase</keyword>
<keyword evidence="11" id="KW-1185">Reference proteome</keyword>